<evidence type="ECO:0000313" key="2">
    <source>
        <dbReference type="Proteomes" id="UP000070483"/>
    </source>
</evidence>
<protein>
    <recommendedName>
        <fullName evidence="3">Lipoprotein</fullName>
    </recommendedName>
</protein>
<dbReference type="EMBL" id="LSDD01000106">
    <property type="protein sequence ID" value="KXB64066.1"/>
    <property type="molecule type" value="Genomic_DNA"/>
</dbReference>
<reference evidence="2" key="1">
    <citation type="submission" date="2016-01" db="EMBL/GenBank/DDBJ databases">
        <authorList>
            <person name="Mitreva M."/>
            <person name="Pepin K.H."/>
            <person name="Mihindukulasuriya K.A."/>
            <person name="Fulton R."/>
            <person name="Fronick C."/>
            <person name="O'Laughlin M."/>
            <person name="Miner T."/>
            <person name="Herter B."/>
            <person name="Rosa B.A."/>
            <person name="Cordes M."/>
            <person name="Tomlinson C."/>
            <person name="Wollam A."/>
            <person name="Palsikar V.B."/>
            <person name="Mardis E.R."/>
            <person name="Wilson R.K."/>
        </authorList>
    </citation>
    <scope>NUCLEOTIDE SEQUENCE [LARGE SCALE GENOMIC DNA]</scope>
    <source>
        <strain evidence="2">KA00185</strain>
    </source>
</reference>
<comment type="caution">
    <text evidence="1">The sequence shown here is derived from an EMBL/GenBank/DDBJ whole genome shotgun (WGS) entry which is preliminary data.</text>
</comment>
<dbReference type="Proteomes" id="UP000070483">
    <property type="component" value="Unassembled WGS sequence"/>
</dbReference>
<proteinExistence type="predicted"/>
<keyword evidence="2" id="KW-1185">Reference proteome</keyword>
<evidence type="ECO:0000313" key="1">
    <source>
        <dbReference type="EMBL" id="KXB64066.1"/>
    </source>
</evidence>
<accession>A0A134A8P5</accession>
<evidence type="ECO:0008006" key="3">
    <source>
        <dbReference type="Google" id="ProtNLM"/>
    </source>
</evidence>
<organism evidence="1 2">
    <name type="scientific">Leptotrichia wadei</name>
    <dbReference type="NCBI Taxonomy" id="157687"/>
    <lineage>
        <taxon>Bacteria</taxon>
        <taxon>Fusobacteriati</taxon>
        <taxon>Fusobacteriota</taxon>
        <taxon>Fusobacteriia</taxon>
        <taxon>Fusobacteriales</taxon>
        <taxon>Leptotrichiaceae</taxon>
        <taxon>Leptotrichia</taxon>
    </lineage>
</organism>
<dbReference type="RefSeq" id="WP_018499260.1">
    <property type="nucleotide sequence ID" value="NZ_KQ960085.1"/>
</dbReference>
<dbReference type="PATRIC" id="fig|157687.3.peg.1522"/>
<gene>
    <name evidence="1" type="ORF">HMPREF3180_01529</name>
</gene>
<name>A0A134A8P5_9FUSO</name>
<dbReference type="AlphaFoldDB" id="A0A134A8P5"/>
<sequence length="76" mass="7638">MEGSNKKVINKIKGVGMKKVILVTLMLFSLTSCVTGGIGIGSDGKVRGNIGVSTDGLIKGGIGIDTDGRLSGGIGF</sequence>
<dbReference type="STRING" id="157687.HMPREF3180_01529"/>
<dbReference type="PROSITE" id="PS51257">
    <property type="entry name" value="PROKAR_LIPOPROTEIN"/>
    <property type="match status" value="1"/>
</dbReference>